<dbReference type="Proteomes" id="UP001149954">
    <property type="component" value="Unassembled WGS sequence"/>
</dbReference>
<dbReference type="OrthoDB" id="4366451at2759"/>
<organism evidence="1 2">
    <name type="scientific">Penicillium fimorum</name>
    <dbReference type="NCBI Taxonomy" id="1882269"/>
    <lineage>
        <taxon>Eukaryota</taxon>
        <taxon>Fungi</taxon>
        <taxon>Dikarya</taxon>
        <taxon>Ascomycota</taxon>
        <taxon>Pezizomycotina</taxon>
        <taxon>Eurotiomycetes</taxon>
        <taxon>Eurotiomycetidae</taxon>
        <taxon>Eurotiales</taxon>
        <taxon>Aspergillaceae</taxon>
        <taxon>Penicillium</taxon>
    </lineage>
</organism>
<proteinExistence type="predicted"/>
<gene>
    <name evidence="1" type="ORF">N7463_007791</name>
</gene>
<protein>
    <submittedName>
        <fullName evidence="1">Uncharacterized protein</fullName>
    </submittedName>
</protein>
<accession>A0A9W9XWZ4</accession>
<dbReference type="AlphaFoldDB" id="A0A9W9XWZ4"/>
<keyword evidence="2" id="KW-1185">Reference proteome</keyword>
<evidence type="ECO:0000313" key="2">
    <source>
        <dbReference type="Proteomes" id="UP001149954"/>
    </source>
</evidence>
<evidence type="ECO:0000313" key="1">
    <source>
        <dbReference type="EMBL" id="KAJ5504917.1"/>
    </source>
</evidence>
<sequence length="197" mass="23022">MWDFAFEELVKQDTMVWKSPGVDRPPHFVQPSGSIKSPLAVHPFNPTFFVAESHSTLTDDATNQTIRLLYECGLSADHYFMFDEICRRERTDDCLLFYTEDLRRPHRDFIHKLREICRRLWKSALAKKFSKRCAKLLVWPGCFDKTSSEFFDTYGRPQDLAISMATKLAGLQHQIKIKPSFFESHFVRGKKMLHRGG</sequence>
<dbReference type="EMBL" id="JAPWDS010000003">
    <property type="protein sequence ID" value="KAJ5504917.1"/>
    <property type="molecule type" value="Genomic_DNA"/>
</dbReference>
<reference evidence="1" key="2">
    <citation type="journal article" date="2023" name="IMA Fungus">
        <title>Comparative genomic study of the Penicillium genus elucidates a diverse pangenome and 15 lateral gene transfer events.</title>
        <authorList>
            <person name="Petersen C."/>
            <person name="Sorensen T."/>
            <person name="Nielsen M.R."/>
            <person name="Sondergaard T.E."/>
            <person name="Sorensen J.L."/>
            <person name="Fitzpatrick D.A."/>
            <person name="Frisvad J.C."/>
            <person name="Nielsen K.L."/>
        </authorList>
    </citation>
    <scope>NUCLEOTIDE SEQUENCE</scope>
    <source>
        <strain evidence="1">IBT 29495</strain>
    </source>
</reference>
<reference evidence="1" key="1">
    <citation type="submission" date="2022-12" db="EMBL/GenBank/DDBJ databases">
        <authorList>
            <person name="Petersen C."/>
        </authorList>
    </citation>
    <scope>NUCLEOTIDE SEQUENCE</scope>
    <source>
        <strain evidence="1">IBT 29495</strain>
    </source>
</reference>
<comment type="caution">
    <text evidence="1">The sequence shown here is derived from an EMBL/GenBank/DDBJ whole genome shotgun (WGS) entry which is preliminary data.</text>
</comment>
<name>A0A9W9XWZ4_9EURO</name>